<dbReference type="Proteomes" id="UP000887566">
    <property type="component" value="Unplaced"/>
</dbReference>
<dbReference type="WBParaSite" id="PSAMB.scaffold469size50147.g6131.t1">
    <property type="protein sequence ID" value="PSAMB.scaffold469size50147.g6131.t1"/>
    <property type="gene ID" value="PSAMB.scaffold469size50147.g6131"/>
</dbReference>
<dbReference type="Pfam" id="PF22954">
    <property type="entry name" value="DUF7027"/>
    <property type="match status" value="1"/>
</dbReference>
<evidence type="ECO:0000256" key="4">
    <source>
        <dbReference type="ARBA" id="ARBA00023136"/>
    </source>
</evidence>
<evidence type="ECO:0000313" key="8">
    <source>
        <dbReference type="WBParaSite" id="PSAMB.scaffold469size50147.g6131.t1"/>
    </source>
</evidence>
<evidence type="ECO:0000256" key="3">
    <source>
        <dbReference type="ARBA" id="ARBA00022989"/>
    </source>
</evidence>
<dbReference type="AlphaFoldDB" id="A0A914WNA0"/>
<evidence type="ECO:0000256" key="5">
    <source>
        <dbReference type="SAM" id="Phobius"/>
    </source>
</evidence>
<feature type="transmembrane region" description="Helical" evidence="5">
    <location>
        <begin position="127"/>
        <end position="149"/>
    </location>
</feature>
<dbReference type="GO" id="GO:0012505">
    <property type="term" value="C:endomembrane system"/>
    <property type="evidence" value="ECO:0007669"/>
    <property type="project" value="UniProtKB-SubCell"/>
</dbReference>
<keyword evidence="3 5" id="KW-1133">Transmembrane helix</keyword>
<dbReference type="GO" id="GO:0005765">
    <property type="term" value="C:lysosomal membrane"/>
    <property type="evidence" value="ECO:0007669"/>
    <property type="project" value="TreeGrafter"/>
</dbReference>
<comment type="subcellular location">
    <subcellularLocation>
        <location evidence="1">Endomembrane system</location>
        <topology evidence="1">Multi-pass membrane protein</topology>
    </subcellularLocation>
</comment>
<dbReference type="PANTHER" id="PTHR12479">
    <property type="entry name" value="LYSOSOMAL-ASSOCIATED TRANSMEMBRANE PROTEIN"/>
    <property type="match status" value="1"/>
</dbReference>
<evidence type="ECO:0000256" key="1">
    <source>
        <dbReference type="ARBA" id="ARBA00004127"/>
    </source>
</evidence>
<evidence type="ECO:0000256" key="2">
    <source>
        <dbReference type="ARBA" id="ARBA00022692"/>
    </source>
</evidence>
<accession>A0A914WNA0</accession>
<evidence type="ECO:0000313" key="7">
    <source>
        <dbReference type="Proteomes" id="UP000887566"/>
    </source>
</evidence>
<dbReference type="InterPro" id="IPR054291">
    <property type="entry name" value="DUF7027"/>
</dbReference>
<keyword evidence="2 5" id="KW-0812">Transmembrane</keyword>
<feature type="transmembrane region" description="Helical" evidence="5">
    <location>
        <begin position="61"/>
        <end position="84"/>
    </location>
</feature>
<dbReference type="InterPro" id="IPR051115">
    <property type="entry name" value="LAPTM_transporter"/>
</dbReference>
<organism evidence="7 8">
    <name type="scientific">Plectus sambesii</name>
    <dbReference type="NCBI Taxonomy" id="2011161"/>
    <lineage>
        <taxon>Eukaryota</taxon>
        <taxon>Metazoa</taxon>
        <taxon>Ecdysozoa</taxon>
        <taxon>Nematoda</taxon>
        <taxon>Chromadorea</taxon>
        <taxon>Plectida</taxon>
        <taxon>Plectina</taxon>
        <taxon>Plectoidea</taxon>
        <taxon>Plectidae</taxon>
        <taxon>Plectus</taxon>
    </lineage>
</organism>
<feature type="transmembrane region" description="Helical" evidence="5">
    <location>
        <begin position="29"/>
        <end position="49"/>
    </location>
</feature>
<feature type="transmembrane region" description="Helical" evidence="5">
    <location>
        <begin position="90"/>
        <end position="115"/>
    </location>
</feature>
<reference evidence="8" key="1">
    <citation type="submission" date="2022-11" db="UniProtKB">
        <authorList>
            <consortium name="WormBaseParasite"/>
        </authorList>
    </citation>
    <scope>IDENTIFICATION</scope>
</reference>
<keyword evidence="4 5" id="KW-0472">Membrane</keyword>
<name>A0A914WNA0_9BILA</name>
<dbReference type="PANTHER" id="PTHR12479:SF10">
    <property type="entry name" value="LYSOSOMAL-ASSOCIATED TRANSMEMBRANE PROTEIN"/>
    <property type="match status" value="1"/>
</dbReference>
<sequence>MSQVQPQFDPNHSKYFCCCGCHVTIGAKIIASLQTAGIILIAIYFYSMIEQVKREPHFTSILVTFICIFLTITSINGSLWYGLITEREGFLMPTLICMGCSLLLIGVGAIISLISSLTMMLVNPGQGLVVLMVCFVYYLCPFALQYWFFNIINNIYGYFKLQRSSPTGDIIYIPQSQQVYVAVPKENPEP</sequence>
<keyword evidence="7" id="KW-1185">Reference proteome</keyword>
<proteinExistence type="predicted"/>
<feature type="domain" description="DUF7027" evidence="6">
    <location>
        <begin position="26"/>
        <end position="116"/>
    </location>
</feature>
<evidence type="ECO:0000259" key="6">
    <source>
        <dbReference type="Pfam" id="PF22954"/>
    </source>
</evidence>
<protein>
    <recommendedName>
        <fullName evidence="6">DUF7027 domain-containing protein</fullName>
    </recommendedName>
</protein>